<keyword evidence="2" id="KW-0808">Transferase</keyword>
<dbReference type="CDD" id="cd04301">
    <property type="entry name" value="NAT_SF"/>
    <property type="match status" value="1"/>
</dbReference>
<keyword evidence="3" id="KW-1185">Reference proteome</keyword>
<sequence>MTIRKANKEDSAAIANHLLLAMEDIVCEFIGRKDPSKAKEFLIHFIHQEQNQYSYQNCFVAEANNQIIAAVNIYNGSQLRQLRRPISQYIKSQFMTDFNPEDETQSGEYYIDSLGVNPNQQGKGVGATMLRYLINYYVTEKGQTIGLLVDEENPKAKKLYLKLGFKSVGRKILVGKHMDHLQLKPESKRV</sequence>
<dbReference type="SUPFAM" id="SSF55729">
    <property type="entry name" value="Acyl-CoA N-acyltransferases (Nat)"/>
    <property type="match status" value="1"/>
</dbReference>
<gene>
    <name evidence="2" type="ORF">H3Z82_16700</name>
</gene>
<dbReference type="AlphaFoldDB" id="A0A7W2M7Z4"/>
<dbReference type="PANTHER" id="PTHR43617:SF20">
    <property type="entry name" value="N-ALPHA-ACETYLTRANSFERASE RIMI"/>
    <property type="match status" value="1"/>
</dbReference>
<evidence type="ECO:0000259" key="1">
    <source>
        <dbReference type="PROSITE" id="PS51186"/>
    </source>
</evidence>
<accession>A0A7W2M7Z4</accession>
<dbReference type="EMBL" id="JACGLT010000018">
    <property type="protein sequence ID" value="MBA6154368.1"/>
    <property type="molecule type" value="Genomic_DNA"/>
</dbReference>
<dbReference type="PROSITE" id="PS51186">
    <property type="entry name" value="GNAT"/>
    <property type="match status" value="1"/>
</dbReference>
<proteinExistence type="predicted"/>
<dbReference type="Pfam" id="PF00583">
    <property type="entry name" value="Acetyltransf_1"/>
    <property type="match status" value="1"/>
</dbReference>
<evidence type="ECO:0000313" key="2">
    <source>
        <dbReference type="EMBL" id="MBA6154368.1"/>
    </source>
</evidence>
<reference evidence="2 3" key="1">
    <citation type="submission" date="2020-07" db="EMBL/GenBank/DDBJ databases">
        <title>Bacterium isolated from marine sediment.</title>
        <authorList>
            <person name="Shang D."/>
        </authorList>
    </citation>
    <scope>NUCLEOTIDE SEQUENCE [LARGE SCALE GENOMIC DNA]</scope>
    <source>
        <strain evidence="2 3">F6074</strain>
    </source>
</reference>
<name>A0A7W2M7Z4_9FLAO</name>
<dbReference type="Gene3D" id="3.40.630.30">
    <property type="match status" value="1"/>
</dbReference>
<dbReference type="InterPro" id="IPR000182">
    <property type="entry name" value="GNAT_dom"/>
</dbReference>
<dbReference type="PANTHER" id="PTHR43617">
    <property type="entry name" value="L-AMINO ACID N-ACETYLTRANSFERASE"/>
    <property type="match status" value="1"/>
</dbReference>
<comment type="caution">
    <text evidence="2">The sequence shown here is derived from an EMBL/GenBank/DDBJ whole genome shotgun (WGS) entry which is preliminary data.</text>
</comment>
<dbReference type="GO" id="GO:0008999">
    <property type="term" value="F:protein-N-terminal-alanine acetyltransferase activity"/>
    <property type="evidence" value="ECO:0007669"/>
    <property type="project" value="TreeGrafter"/>
</dbReference>
<evidence type="ECO:0000313" key="3">
    <source>
        <dbReference type="Proteomes" id="UP000541857"/>
    </source>
</evidence>
<dbReference type="InterPro" id="IPR016181">
    <property type="entry name" value="Acyl_CoA_acyltransferase"/>
</dbReference>
<dbReference type="InterPro" id="IPR050276">
    <property type="entry name" value="MshD_Acetyltransferase"/>
</dbReference>
<feature type="domain" description="N-acetyltransferase" evidence="1">
    <location>
        <begin position="1"/>
        <end position="186"/>
    </location>
</feature>
<protein>
    <submittedName>
        <fullName evidence="2">GNAT family N-acetyltransferase</fullName>
    </submittedName>
</protein>
<dbReference type="Proteomes" id="UP000541857">
    <property type="component" value="Unassembled WGS sequence"/>
</dbReference>
<organism evidence="2 3">
    <name type="scientific">Gelidibacter maritimus</name>
    <dbReference type="NCBI Taxonomy" id="2761487"/>
    <lineage>
        <taxon>Bacteria</taxon>
        <taxon>Pseudomonadati</taxon>
        <taxon>Bacteroidota</taxon>
        <taxon>Flavobacteriia</taxon>
        <taxon>Flavobacteriales</taxon>
        <taxon>Flavobacteriaceae</taxon>
        <taxon>Gelidibacter</taxon>
    </lineage>
</organism>